<protein>
    <submittedName>
        <fullName evidence="1">Uncharacterized protein</fullName>
    </submittedName>
</protein>
<dbReference type="EMBL" id="BGPR01189264">
    <property type="protein sequence ID" value="GBM86470.1"/>
    <property type="molecule type" value="Genomic_DNA"/>
</dbReference>
<reference evidence="1 2" key="1">
    <citation type="journal article" date="2019" name="Sci. Rep.">
        <title>Orb-weaving spider Araneus ventricosus genome elucidates the spidroin gene catalogue.</title>
        <authorList>
            <person name="Kono N."/>
            <person name="Nakamura H."/>
            <person name="Ohtoshi R."/>
            <person name="Moran D.A.P."/>
            <person name="Shinohara A."/>
            <person name="Yoshida Y."/>
            <person name="Fujiwara M."/>
            <person name="Mori M."/>
            <person name="Tomita M."/>
            <person name="Arakawa K."/>
        </authorList>
    </citation>
    <scope>NUCLEOTIDE SEQUENCE [LARGE SCALE GENOMIC DNA]</scope>
</reference>
<proteinExistence type="predicted"/>
<comment type="caution">
    <text evidence="1">The sequence shown here is derived from an EMBL/GenBank/DDBJ whole genome shotgun (WGS) entry which is preliminary data.</text>
</comment>
<name>A0A4Y2J8W4_ARAVE</name>
<sequence>MTHSACQIVCVGWLHDVFTSLSEENLVPDKCLEPVLVAVSGLYGWADFPLALLQEFLSFASSMDNAMQKDHTMTQHARAFALDGFTMFSHHSVKRILFQISVWNPYWLLNLVCMGGGLQTSHLNF</sequence>
<gene>
    <name evidence="1" type="ORF">AVEN_137675_1</name>
</gene>
<dbReference type="Proteomes" id="UP000499080">
    <property type="component" value="Unassembled WGS sequence"/>
</dbReference>
<evidence type="ECO:0000313" key="1">
    <source>
        <dbReference type="EMBL" id="GBM86470.1"/>
    </source>
</evidence>
<accession>A0A4Y2J8W4</accession>
<organism evidence="1 2">
    <name type="scientific">Araneus ventricosus</name>
    <name type="common">Orbweaver spider</name>
    <name type="synonym">Epeira ventricosa</name>
    <dbReference type="NCBI Taxonomy" id="182803"/>
    <lineage>
        <taxon>Eukaryota</taxon>
        <taxon>Metazoa</taxon>
        <taxon>Ecdysozoa</taxon>
        <taxon>Arthropoda</taxon>
        <taxon>Chelicerata</taxon>
        <taxon>Arachnida</taxon>
        <taxon>Araneae</taxon>
        <taxon>Araneomorphae</taxon>
        <taxon>Entelegynae</taxon>
        <taxon>Araneoidea</taxon>
        <taxon>Araneidae</taxon>
        <taxon>Araneus</taxon>
    </lineage>
</organism>
<evidence type="ECO:0000313" key="2">
    <source>
        <dbReference type="Proteomes" id="UP000499080"/>
    </source>
</evidence>
<keyword evidence="2" id="KW-1185">Reference proteome</keyword>
<dbReference type="AlphaFoldDB" id="A0A4Y2J8W4"/>